<evidence type="ECO:0000313" key="6">
    <source>
        <dbReference type="EMBL" id="KAF3447578.1"/>
    </source>
</evidence>
<dbReference type="InterPro" id="IPR020845">
    <property type="entry name" value="AMP-binding_CS"/>
</dbReference>
<dbReference type="Gene3D" id="3.40.50.12780">
    <property type="entry name" value="N-terminal domain of ligase-like"/>
    <property type="match status" value="1"/>
</dbReference>
<dbReference type="InterPro" id="IPR025110">
    <property type="entry name" value="AMP-bd_C"/>
</dbReference>
<dbReference type="InterPro" id="IPR052091">
    <property type="entry name" value="Beta-ala_Activ/Resist"/>
</dbReference>
<name>A0A8K0MJ40_9ROSA</name>
<reference evidence="6" key="1">
    <citation type="submission" date="2020-03" db="EMBL/GenBank/DDBJ databases">
        <title>A high-quality chromosome-level genome assembly of a woody plant with both climbing and erect habits, Rhamnella rubrinervis.</title>
        <authorList>
            <person name="Lu Z."/>
            <person name="Yang Y."/>
            <person name="Zhu X."/>
            <person name="Sun Y."/>
        </authorList>
    </citation>
    <scope>NUCLEOTIDE SEQUENCE</scope>
    <source>
        <strain evidence="6">BYM</strain>
        <tissue evidence="6">Leaf</tissue>
    </source>
</reference>
<dbReference type="PROSITE" id="PS00455">
    <property type="entry name" value="AMP_BINDING"/>
    <property type="match status" value="1"/>
</dbReference>
<dbReference type="InterPro" id="IPR015943">
    <property type="entry name" value="WD40/YVTN_repeat-like_dom_sf"/>
</dbReference>
<dbReference type="Pfam" id="PF00501">
    <property type="entry name" value="AMP-binding"/>
    <property type="match status" value="1"/>
</dbReference>
<organism evidence="6 7">
    <name type="scientific">Rhamnella rubrinervis</name>
    <dbReference type="NCBI Taxonomy" id="2594499"/>
    <lineage>
        <taxon>Eukaryota</taxon>
        <taxon>Viridiplantae</taxon>
        <taxon>Streptophyta</taxon>
        <taxon>Embryophyta</taxon>
        <taxon>Tracheophyta</taxon>
        <taxon>Spermatophyta</taxon>
        <taxon>Magnoliopsida</taxon>
        <taxon>eudicotyledons</taxon>
        <taxon>Gunneridae</taxon>
        <taxon>Pentapetalae</taxon>
        <taxon>rosids</taxon>
        <taxon>fabids</taxon>
        <taxon>Rosales</taxon>
        <taxon>Rhamnaceae</taxon>
        <taxon>rhamnoid group</taxon>
        <taxon>Rhamneae</taxon>
        <taxon>Rhamnella</taxon>
    </lineage>
</organism>
<accession>A0A8K0MJ40</accession>
<dbReference type="PANTHER" id="PTHR44394">
    <property type="entry name" value="BETA-ALANINE-ACTIVATING ENZYME"/>
    <property type="match status" value="1"/>
</dbReference>
<keyword evidence="2" id="KW-0963">Cytoplasm</keyword>
<dbReference type="InterPro" id="IPR011047">
    <property type="entry name" value="Quinoprotein_ADH-like_sf"/>
</dbReference>
<dbReference type="InterPro" id="IPR000873">
    <property type="entry name" value="AMP-dep_synth/lig_dom"/>
</dbReference>
<evidence type="ECO:0000256" key="1">
    <source>
        <dbReference type="ARBA" id="ARBA00004496"/>
    </source>
</evidence>
<feature type="domain" description="AMP-binding enzyme C-terminal" evidence="4">
    <location>
        <begin position="518"/>
        <end position="590"/>
    </location>
</feature>
<dbReference type="InterPro" id="IPR042099">
    <property type="entry name" value="ANL_N_sf"/>
</dbReference>
<dbReference type="SUPFAM" id="SSF56801">
    <property type="entry name" value="Acetyl-CoA synthetase-like"/>
    <property type="match status" value="1"/>
</dbReference>
<evidence type="ECO:0000313" key="7">
    <source>
        <dbReference type="Proteomes" id="UP000796880"/>
    </source>
</evidence>
<comment type="subcellular location">
    <subcellularLocation>
        <location evidence="1">Cytoplasm</location>
    </subcellularLocation>
</comment>
<dbReference type="SMART" id="SM00564">
    <property type="entry name" value="PQQ"/>
    <property type="match status" value="4"/>
</dbReference>
<evidence type="ECO:0000256" key="2">
    <source>
        <dbReference type="ARBA" id="ARBA00022490"/>
    </source>
</evidence>
<dbReference type="EMBL" id="VOIH02000005">
    <property type="protein sequence ID" value="KAF3447578.1"/>
    <property type="molecule type" value="Genomic_DNA"/>
</dbReference>
<dbReference type="InterPro" id="IPR036736">
    <property type="entry name" value="ACP-like_sf"/>
</dbReference>
<sequence length="1167" mass="129085">MIGEDRADDDDDDTLTVKEKETDRWRCISHIFFSAASKNPHKIAVVHASGGAQQLRTTGTITNTITIPNSSSTQSPSLIYHYHGDCCFTYSHLLAAVDSLSRRLRSFLPDAPQPNPITITTDKRTPRILGIYMPPSVEYIVSVLSVLSCGEAFLPLDPSWPKHRVRSLVASSNLHLIISCASPFGINSKSANWLAEECAPCPVMWFSLEEGEGVGKPADLAWPCECESGTERLFCYLMYTSGSTGKPKGVCGTEQGLLNRFWWMQDLCSLHGEELLLFKTSVGFIDHLQEFLSAILTGCTLFIPPLDVLKENVFSLVDFIQAYSIDRLTAVPSLMRAILPTLKGLYEMQIPSSLKLLVLSGETLSLLLWEMLSKILPRTTILNLYGSTEVSGDCTYFDCKRLSMILESESLTSVPIGIPITNCDAVLVGDGDLPNHGEIYVAGLCNSVGYYIDSKFVTLDNVKLPSVYTSCSSDNENEGQLYFRTGDFATRLRGGDLVFLGRKDRSIKCNGQRISLEEIEDTLREHPDVVDAAVICKGQGENMLLVAFIILKEGGSSEGFRSWMVEKLPLPMVPNRFNFTESFPMTSSGKVDYELLAGSTFLAEHVQYKIADVGSSNLLQVIKKVFCNTLMVEKVSDDDDFFCIGGNSIAAAHVAHDLGVDMRLLYCFPSPSKLYRILLERKGSFDLDVRKYANLEMYPEKSKGVILHSFQTPSPPKAESGVRLLKTPHGDNENHAGVSKRMKMDSKVNVTPEGHWSVNGFPWNSNSIQMSCSFSRCNRVMFEGEYRVDDVHQATCSEVHRTRTASMQELWKVHLGSCVDASPLIVFKGRDVYLFIGSHSHEFLCVNARSGSVQWKLKLEGRVECSAAIIGDFSQVVVGCYKGKIYFIDSSNGNILWSFQTSSEVKSQLVVDIPRQLIWCGSHDHNLYALDYKNHCCVYKLPCGGSIYGSPVIDEVYNTLYVASTSGRMTAISVKVLPFKILWLHELEVPVFGSLAIDSATGRIVCCLVDGHVLVFGSSGSIIWKYKISGNIFAGACISSALPSQVLICSRNGSVYSFELEKGNILWKYDVGDPITTSAYVDEHLCLTSDTSLSSGRLVCVCSSSGRMHLIRVDLDVHGETQPLKLDVEEFARLDLQGDVFSSPVMIGGRIFVGCRDDFVHCIHVIL</sequence>
<dbReference type="OrthoDB" id="408177at2759"/>
<evidence type="ECO:0008006" key="8">
    <source>
        <dbReference type="Google" id="ProtNLM"/>
    </source>
</evidence>
<dbReference type="Gene3D" id="3.30.300.30">
    <property type="match status" value="1"/>
</dbReference>
<feature type="domain" description="Pyrrolo-quinoline quinone repeat" evidence="5">
    <location>
        <begin position="815"/>
        <end position="1164"/>
    </location>
</feature>
<dbReference type="InterPro" id="IPR018391">
    <property type="entry name" value="PQQ_b-propeller_rpt"/>
</dbReference>
<comment type="caution">
    <text evidence="6">The sequence shown here is derived from an EMBL/GenBank/DDBJ whole genome shotgun (WGS) entry which is preliminary data.</text>
</comment>
<dbReference type="SUPFAM" id="SSF47336">
    <property type="entry name" value="ACP-like"/>
    <property type="match status" value="1"/>
</dbReference>
<dbReference type="SUPFAM" id="SSF50998">
    <property type="entry name" value="Quinoprotein alcohol dehydrogenase-like"/>
    <property type="match status" value="1"/>
</dbReference>
<keyword evidence="7" id="KW-1185">Reference proteome</keyword>
<gene>
    <name evidence="6" type="ORF">FNV43_RR12765</name>
</gene>
<feature type="domain" description="AMP-dependent synthetase/ligase" evidence="3">
    <location>
        <begin position="129"/>
        <end position="451"/>
    </location>
</feature>
<dbReference type="Gene3D" id="1.10.1200.10">
    <property type="entry name" value="ACP-like"/>
    <property type="match status" value="1"/>
</dbReference>
<dbReference type="GO" id="GO:0005737">
    <property type="term" value="C:cytoplasm"/>
    <property type="evidence" value="ECO:0007669"/>
    <property type="project" value="UniProtKB-SubCell"/>
</dbReference>
<evidence type="ECO:0000259" key="4">
    <source>
        <dbReference type="Pfam" id="PF13193"/>
    </source>
</evidence>
<dbReference type="FunFam" id="2.130.10.10:FF:000883">
    <property type="entry name" value="Putative acyl-activating enzyme 19"/>
    <property type="match status" value="1"/>
</dbReference>
<dbReference type="InterPro" id="IPR045851">
    <property type="entry name" value="AMP-bd_C_sf"/>
</dbReference>
<proteinExistence type="predicted"/>
<dbReference type="InterPro" id="IPR002372">
    <property type="entry name" value="PQQ_rpt_dom"/>
</dbReference>
<evidence type="ECO:0000259" key="3">
    <source>
        <dbReference type="Pfam" id="PF00501"/>
    </source>
</evidence>
<dbReference type="Gene3D" id="2.130.10.10">
    <property type="entry name" value="YVTN repeat-like/Quinoprotein amine dehydrogenase"/>
    <property type="match status" value="2"/>
</dbReference>
<dbReference type="Proteomes" id="UP000796880">
    <property type="component" value="Unassembled WGS sequence"/>
</dbReference>
<dbReference type="AlphaFoldDB" id="A0A8K0MJ40"/>
<dbReference type="Pfam" id="PF13570">
    <property type="entry name" value="Beta-prop_ACSF4"/>
    <property type="match status" value="1"/>
</dbReference>
<dbReference type="PANTHER" id="PTHR44394:SF1">
    <property type="entry name" value="BETA-ALANINE-ACTIVATING ENZYME"/>
    <property type="match status" value="1"/>
</dbReference>
<dbReference type="CDD" id="cd05930">
    <property type="entry name" value="A_NRPS"/>
    <property type="match status" value="1"/>
</dbReference>
<evidence type="ECO:0000259" key="5">
    <source>
        <dbReference type="Pfam" id="PF13570"/>
    </source>
</evidence>
<dbReference type="GO" id="GO:0043041">
    <property type="term" value="P:amino acid activation for nonribosomal peptide biosynthetic process"/>
    <property type="evidence" value="ECO:0007669"/>
    <property type="project" value="TreeGrafter"/>
</dbReference>
<dbReference type="Pfam" id="PF13193">
    <property type="entry name" value="AMP-binding_C"/>
    <property type="match status" value="1"/>
</dbReference>
<protein>
    <recommendedName>
        <fullName evidence="8">Acyl-activating enzyme 19</fullName>
    </recommendedName>
</protein>